<keyword evidence="2" id="KW-1185">Reference proteome</keyword>
<organism evidence="1 2">
    <name type="scientific">Novosphingobium chloroacetimidivorans</name>
    <dbReference type="NCBI Taxonomy" id="1428314"/>
    <lineage>
        <taxon>Bacteria</taxon>
        <taxon>Pseudomonadati</taxon>
        <taxon>Pseudomonadota</taxon>
        <taxon>Alphaproteobacteria</taxon>
        <taxon>Sphingomonadales</taxon>
        <taxon>Sphingomonadaceae</taxon>
        <taxon>Novosphingobium</taxon>
    </lineage>
</organism>
<dbReference type="SUPFAM" id="SSF48613">
    <property type="entry name" value="Heme oxygenase-like"/>
    <property type="match status" value="1"/>
</dbReference>
<evidence type="ECO:0000313" key="1">
    <source>
        <dbReference type="EMBL" id="MBB4859980.1"/>
    </source>
</evidence>
<reference evidence="1 2" key="1">
    <citation type="submission" date="2020-08" db="EMBL/GenBank/DDBJ databases">
        <title>Functional genomics of gut bacteria from endangered species of beetles.</title>
        <authorList>
            <person name="Carlos-Shanley C."/>
        </authorList>
    </citation>
    <scope>NUCLEOTIDE SEQUENCE [LARGE SCALE GENOMIC DNA]</scope>
    <source>
        <strain evidence="1 2">S00245</strain>
    </source>
</reference>
<gene>
    <name evidence="1" type="ORF">HNO88_003313</name>
</gene>
<name>A0A7W7KCH0_9SPHN</name>
<comment type="caution">
    <text evidence="1">The sequence shown here is derived from an EMBL/GenBank/DDBJ whole genome shotgun (WGS) entry which is preliminary data.</text>
</comment>
<dbReference type="Gene3D" id="1.20.910.10">
    <property type="entry name" value="Heme oxygenase-like"/>
    <property type="match status" value="1"/>
</dbReference>
<dbReference type="CDD" id="cd19166">
    <property type="entry name" value="HemeO-bac"/>
    <property type="match status" value="1"/>
</dbReference>
<accession>A0A7W7KCH0</accession>
<protein>
    <submittedName>
        <fullName evidence="1">Heme oxygenase</fullName>
    </submittedName>
</protein>
<dbReference type="EMBL" id="JACHLR010000015">
    <property type="protein sequence ID" value="MBB4859980.1"/>
    <property type="molecule type" value="Genomic_DNA"/>
</dbReference>
<proteinExistence type="predicted"/>
<dbReference type="Proteomes" id="UP000555448">
    <property type="component" value="Unassembled WGS sequence"/>
</dbReference>
<sequence length="181" mass="19345">MQPLLTHLRDATAASHALLDAAFGSLEMSDRADYVRFLSGHAIGLAPLFGNFRAFVEDDLGLACPDYLGMLHQDLAALGIDGAELPRIAAAGGLTHAATGYVIAGSRLGLTMIRRQGYWGAAHALPSAYMEDERGLAIWKDAVGWLKQRELDDAQAERNAAVAAFDTFRAAFDASATINAR</sequence>
<dbReference type="InterPro" id="IPR016084">
    <property type="entry name" value="Haem_Oase-like_multi-hlx"/>
</dbReference>
<evidence type="ECO:0000313" key="2">
    <source>
        <dbReference type="Proteomes" id="UP000555448"/>
    </source>
</evidence>
<dbReference type="RefSeq" id="WP_184247848.1">
    <property type="nucleotide sequence ID" value="NZ_JACHLR010000015.1"/>
</dbReference>
<dbReference type="AlphaFoldDB" id="A0A7W7KCH0"/>